<dbReference type="EMBL" id="CP001874">
    <property type="protein sequence ID" value="ADG87490.1"/>
    <property type="molecule type" value="Genomic_DNA"/>
</dbReference>
<evidence type="ECO:0000256" key="1">
    <source>
        <dbReference type="ARBA" id="ARBA00004255"/>
    </source>
</evidence>
<evidence type="ECO:0000256" key="3">
    <source>
        <dbReference type="ARBA" id="ARBA00023121"/>
    </source>
</evidence>
<reference evidence="5 6" key="1">
    <citation type="submission" date="2010-01" db="EMBL/GenBank/DDBJ databases">
        <title>The complete genome of Thermobispora bispora DSM 43833.</title>
        <authorList>
            <consortium name="US DOE Joint Genome Institute (JGI-PGF)"/>
            <person name="Lucas S."/>
            <person name="Copeland A."/>
            <person name="Lapidus A."/>
            <person name="Glavina del Rio T."/>
            <person name="Dalin E."/>
            <person name="Tice H."/>
            <person name="Bruce D."/>
            <person name="Goodwin L."/>
            <person name="Pitluck S."/>
            <person name="Kyrpides N."/>
            <person name="Mavromatis K."/>
            <person name="Ivanova N."/>
            <person name="Mikhailova N."/>
            <person name="Chertkov O."/>
            <person name="Brettin T."/>
            <person name="Detter J.C."/>
            <person name="Han C."/>
            <person name="Larimer F."/>
            <person name="Land M."/>
            <person name="Hauser L."/>
            <person name="Markowitz V."/>
            <person name="Cheng J.-F."/>
            <person name="Hugenholtz P."/>
            <person name="Woyke T."/>
            <person name="Wu D."/>
            <person name="Jando M."/>
            <person name="Schneider S."/>
            <person name="Klenk H.-P."/>
            <person name="Eisen J.A."/>
        </authorList>
    </citation>
    <scope>NUCLEOTIDE SEQUENCE [LARGE SCALE GENOMIC DNA]</scope>
    <source>
        <strain evidence="6">ATCC 19993 / DSM 43833 / CBS 139.67 / JCM 10125 / KCTC 9307 / NBRC 14880 / R51</strain>
    </source>
</reference>
<dbReference type="GO" id="GO:0070273">
    <property type="term" value="F:phosphatidylinositol-4-phosphate binding"/>
    <property type="evidence" value="ECO:0007669"/>
    <property type="project" value="InterPro"/>
</dbReference>
<dbReference type="STRING" id="469371.Tbis_0766"/>
<dbReference type="Gene3D" id="1.10.3630.10">
    <property type="entry name" value="yeast vps74-n-term truncation variant domain like"/>
    <property type="match status" value="1"/>
</dbReference>
<dbReference type="Pfam" id="PF05719">
    <property type="entry name" value="GPP34"/>
    <property type="match status" value="1"/>
</dbReference>
<protein>
    <recommendedName>
        <fullName evidence="7">GPP34 family phosphoprotein</fullName>
    </recommendedName>
</protein>
<dbReference type="AlphaFoldDB" id="D6Y6B8"/>
<dbReference type="OrthoDB" id="3669392at2"/>
<name>D6Y6B8_THEBD</name>
<dbReference type="eggNOG" id="ENOG50332K7">
    <property type="taxonomic scope" value="Bacteria"/>
</dbReference>
<comment type="subcellular location">
    <subcellularLocation>
        <location evidence="1">Golgi apparatus membrane</location>
        <topology evidence="1">Peripheral membrane protein</topology>
        <orientation evidence="1">Cytoplasmic side</orientation>
    </subcellularLocation>
</comment>
<organism evidence="5 6">
    <name type="scientific">Thermobispora bispora (strain ATCC 19993 / DSM 43833 / CBS 139.67 / JCM 10125 / KCTC 9307 / NBRC 14880 / R51)</name>
    <dbReference type="NCBI Taxonomy" id="469371"/>
    <lineage>
        <taxon>Bacteria</taxon>
        <taxon>Bacillati</taxon>
        <taxon>Actinomycetota</taxon>
        <taxon>Actinomycetes</taxon>
        <taxon>Streptosporangiales</taxon>
        <taxon>Streptosporangiaceae</taxon>
        <taxon>Thermobispora</taxon>
    </lineage>
</organism>
<dbReference type="InterPro" id="IPR038261">
    <property type="entry name" value="GPP34-like_sf"/>
</dbReference>
<dbReference type="GO" id="GO:0012505">
    <property type="term" value="C:endomembrane system"/>
    <property type="evidence" value="ECO:0007669"/>
    <property type="project" value="UniProtKB-ARBA"/>
</dbReference>
<keyword evidence="4" id="KW-0472">Membrane</keyword>
<dbReference type="RefSeq" id="WP_013131023.1">
    <property type="nucleotide sequence ID" value="NC_014165.1"/>
</dbReference>
<keyword evidence="2" id="KW-0333">Golgi apparatus</keyword>
<dbReference type="KEGG" id="tbi:Tbis_0766"/>
<dbReference type="GO" id="GO:0005737">
    <property type="term" value="C:cytoplasm"/>
    <property type="evidence" value="ECO:0007669"/>
    <property type="project" value="UniProtKB-ARBA"/>
</dbReference>
<evidence type="ECO:0000256" key="2">
    <source>
        <dbReference type="ARBA" id="ARBA00023034"/>
    </source>
</evidence>
<keyword evidence="6" id="KW-1185">Reference proteome</keyword>
<dbReference type="InterPro" id="IPR008628">
    <property type="entry name" value="GPP34-like"/>
</dbReference>
<accession>D6Y6B8</accession>
<evidence type="ECO:0000313" key="6">
    <source>
        <dbReference type="Proteomes" id="UP000006640"/>
    </source>
</evidence>
<sequence length="211" mass="22993">MAEVDHRDTRLADDLYFVVHHDRTGRMRLHPRLIDLGLAAAILGELMLAGRITVQEASGQPRVVPVDPEATGDAVTQRALDHIVAEPFHPFRVWLEFLAKTARRDVADRMAAAGLLHPPGRGLRRRWVPVDPDVAVIPTGRLNLAIQYQEPMSTQESVLLGLVVATGAAKVVLWDPGSGHIRATIASLPPPYRELIAQTTAAVGGAVLSRR</sequence>
<gene>
    <name evidence="5" type="ordered locus">Tbis_0766</name>
</gene>
<dbReference type="HOGENOM" id="CLU_080168_2_0_11"/>
<keyword evidence="3" id="KW-0446">Lipid-binding</keyword>
<dbReference type="Proteomes" id="UP000006640">
    <property type="component" value="Chromosome"/>
</dbReference>
<evidence type="ECO:0000256" key="4">
    <source>
        <dbReference type="ARBA" id="ARBA00023136"/>
    </source>
</evidence>
<evidence type="ECO:0008006" key="7">
    <source>
        <dbReference type="Google" id="ProtNLM"/>
    </source>
</evidence>
<proteinExistence type="predicted"/>
<evidence type="ECO:0000313" key="5">
    <source>
        <dbReference type="EMBL" id="ADG87490.1"/>
    </source>
</evidence>